<dbReference type="Gene3D" id="3.40.20.10">
    <property type="entry name" value="Severin"/>
    <property type="match status" value="3"/>
</dbReference>
<dbReference type="PANTHER" id="PTHR11977">
    <property type="entry name" value="VILLIN"/>
    <property type="match status" value="1"/>
</dbReference>
<keyword evidence="6" id="KW-1185">Reference proteome</keyword>
<feature type="domain" description="Gelsolin-like" evidence="2">
    <location>
        <begin position="480"/>
        <end position="552"/>
    </location>
</feature>
<dbReference type="PANTHER" id="PTHR11977:SF130">
    <property type="entry name" value="SEVERIN"/>
    <property type="match status" value="1"/>
</dbReference>
<dbReference type="GO" id="GO:0008154">
    <property type="term" value="P:actin polymerization or depolymerization"/>
    <property type="evidence" value="ECO:0007669"/>
    <property type="project" value="TreeGrafter"/>
</dbReference>
<feature type="domain" description="Conserved oligomeric Golgi complex subunit 5 helical" evidence="4">
    <location>
        <begin position="202"/>
        <end position="376"/>
    </location>
</feature>
<dbReference type="InterPro" id="IPR007122">
    <property type="entry name" value="Villin/Gelsolin"/>
</dbReference>
<sequence length="801" mass="88877">MTTASQDNDEPSYIDYETFLDPNFKPAAFANSLVVATNNPNDSTLDLSTPLSRVLFDAQEVDSHIDSLTTRSAIPLLQYTQEQTSASARIVDELDAQIKTLNDSYKQLEKEVVDKHAEADEVRQVALRLWETLRLARSVGRCLQLGRQLEVQHADLGGSGAGDDQAALVRCSYTILSLREILEKRSQGEEGFGLNRVDAVRSLQDTVINPIEREEARENMASAMATLYLLSPLVTLKAEKWEKWIPRYLLVALESYIRTALQTSVTILSRALSQLPTLERALLEVSAKCQHIVALEIILEATKAPSHPLLPADARQSQVPLLQSMYAHLETSSLPSYYWRTMASNLASRVQDIVNRGGVVARTLKSNKSNVGDAIRHAVLRGCQPPNALSGSRRTTGNWERESAVMVASVVNNLGLVHPKEYDIKDSNVELIGTDIDHQVKYNSAVSEPAWHANNVGAAAGLHIWRIEDFQVVGWPKDKYGQFYDGDSYIVLHSYKVGDDKLGHDIFFWLGNHTTQDEAGTAAYKTVELDEFLHGAATQHREVQRAPSDEFLSLFPRISIRAGGVRSGFRHVEEEVKEEILTLLRVFKNPSAGANGLVVHEVEPTWKSLDDGDVFVLDTGDKIWVWQGKGCSPMEKAKAAQVVHDMTLAKHVDVEVLTQAESRSRRIVDLLGGNDETPTDGFKASRPLAQARKVGQEGTTKKLFRLSDASGELTFDLVKDGPTLSTDDLDGNDVFILDDAGQAVWVWEGQGASKAEKSKWLHVARVYINWLTSQNDDAYLIPLAKVHEGHESRSFLKAIET</sequence>
<dbReference type="GO" id="GO:0015629">
    <property type="term" value="C:actin cytoskeleton"/>
    <property type="evidence" value="ECO:0007669"/>
    <property type="project" value="TreeGrafter"/>
</dbReference>
<dbReference type="RefSeq" id="XP_051364513.1">
    <property type="nucleotide sequence ID" value="XM_051504132.1"/>
</dbReference>
<reference evidence="5" key="2">
    <citation type="submission" date="2022-07" db="EMBL/GenBank/DDBJ databases">
        <authorList>
            <person name="Goncalves M.F.M."/>
            <person name="Hilario S."/>
            <person name="Van De Peer Y."/>
            <person name="Esteves A.C."/>
            <person name="Alves A."/>
        </authorList>
    </citation>
    <scope>NUCLEOTIDE SEQUENCE</scope>
    <source>
        <strain evidence="5">MUM 19.33</strain>
    </source>
</reference>
<dbReference type="GO" id="GO:0051015">
    <property type="term" value="F:actin filament binding"/>
    <property type="evidence" value="ECO:0007669"/>
    <property type="project" value="InterPro"/>
</dbReference>
<dbReference type="CDD" id="cd11290">
    <property type="entry name" value="gelsolin_S1_like"/>
    <property type="match status" value="1"/>
</dbReference>
<organism evidence="5 6">
    <name type="scientific">Emericellopsis cladophorae</name>
    <dbReference type="NCBI Taxonomy" id="2686198"/>
    <lineage>
        <taxon>Eukaryota</taxon>
        <taxon>Fungi</taxon>
        <taxon>Dikarya</taxon>
        <taxon>Ascomycota</taxon>
        <taxon>Pezizomycotina</taxon>
        <taxon>Sordariomycetes</taxon>
        <taxon>Hypocreomycetidae</taxon>
        <taxon>Hypocreales</taxon>
        <taxon>Bionectriaceae</taxon>
        <taxon>Emericellopsis</taxon>
    </lineage>
</organism>
<dbReference type="OrthoDB" id="6375767at2759"/>
<evidence type="ECO:0000259" key="2">
    <source>
        <dbReference type="Pfam" id="PF00626"/>
    </source>
</evidence>
<feature type="domain" description="Conserved oligomeric Golgi complex subunit 5 N-terminal" evidence="3">
    <location>
        <begin position="17"/>
        <end position="149"/>
    </location>
</feature>
<dbReference type="SMART" id="SM00262">
    <property type="entry name" value="GEL"/>
    <property type="match status" value="3"/>
</dbReference>
<dbReference type="GeneID" id="75832169"/>
<dbReference type="Pfam" id="PF00626">
    <property type="entry name" value="Gelsolin"/>
    <property type="match status" value="2"/>
</dbReference>
<accession>A0A9P9Y522</accession>
<evidence type="ECO:0000259" key="4">
    <source>
        <dbReference type="Pfam" id="PF20649"/>
    </source>
</evidence>
<gene>
    <name evidence="5" type="ORF">J7T54_005686</name>
</gene>
<dbReference type="SUPFAM" id="SSF55753">
    <property type="entry name" value="Actin depolymerizing proteins"/>
    <property type="match status" value="2"/>
</dbReference>
<dbReference type="InterPro" id="IPR029006">
    <property type="entry name" value="ADF-H/Gelsolin-like_dom_sf"/>
</dbReference>
<evidence type="ECO:0000313" key="5">
    <source>
        <dbReference type="EMBL" id="KAI6783657.1"/>
    </source>
</evidence>
<keyword evidence="1" id="KW-0175">Coiled coil</keyword>
<evidence type="ECO:0000259" key="3">
    <source>
        <dbReference type="Pfam" id="PF10392"/>
    </source>
</evidence>
<dbReference type="Pfam" id="PF10392">
    <property type="entry name" value="COG5_N"/>
    <property type="match status" value="1"/>
</dbReference>
<proteinExistence type="predicted"/>
<dbReference type="Pfam" id="PF20649">
    <property type="entry name" value="COG5_C"/>
    <property type="match status" value="1"/>
</dbReference>
<dbReference type="InterPro" id="IPR036180">
    <property type="entry name" value="Gelsolin-like_dom_sf"/>
</dbReference>
<feature type="coiled-coil region" evidence="1">
    <location>
        <begin position="91"/>
        <end position="125"/>
    </location>
</feature>
<reference evidence="5" key="1">
    <citation type="journal article" date="2021" name="J Fungi (Basel)">
        <title>Genomic and Metabolomic Analyses of the Marine Fungus Emericellopsis cladophorae: Insights into Saltwater Adaptability Mechanisms and Its Biosynthetic Potential.</title>
        <authorList>
            <person name="Goncalves M.F.M."/>
            <person name="Hilario S."/>
            <person name="Van de Peer Y."/>
            <person name="Esteves A.C."/>
            <person name="Alves A."/>
        </authorList>
    </citation>
    <scope>NUCLEOTIDE SEQUENCE</scope>
    <source>
        <strain evidence="5">MUM 19.33</strain>
    </source>
</reference>
<dbReference type="InterPro" id="IPR007123">
    <property type="entry name" value="Gelsolin-like_dom"/>
</dbReference>
<dbReference type="InterPro" id="IPR049176">
    <property type="entry name" value="COG5_N"/>
</dbReference>
<feature type="domain" description="Gelsolin-like" evidence="2">
    <location>
        <begin position="599"/>
        <end position="647"/>
    </location>
</feature>
<evidence type="ECO:0000313" key="6">
    <source>
        <dbReference type="Proteomes" id="UP001055219"/>
    </source>
</evidence>
<protein>
    <submittedName>
        <fullName evidence="5">Uncharacterized protein</fullName>
    </submittedName>
</protein>
<name>A0A9P9Y522_9HYPO</name>
<dbReference type="InterPro" id="IPR048485">
    <property type="entry name" value="COG5_helical"/>
</dbReference>
<dbReference type="EMBL" id="JAGIXG020000007">
    <property type="protein sequence ID" value="KAI6783657.1"/>
    <property type="molecule type" value="Genomic_DNA"/>
</dbReference>
<comment type="caution">
    <text evidence="5">The sequence shown here is derived from an EMBL/GenBank/DDBJ whole genome shotgun (WGS) entry which is preliminary data.</text>
</comment>
<dbReference type="Proteomes" id="UP001055219">
    <property type="component" value="Unassembled WGS sequence"/>
</dbReference>
<dbReference type="GO" id="GO:0005737">
    <property type="term" value="C:cytoplasm"/>
    <property type="evidence" value="ECO:0007669"/>
    <property type="project" value="TreeGrafter"/>
</dbReference>
<dbReference type="AlphaFoldDB" id="A0A9P9Y522"/>
<dbReference type="PRINTS" id="PR00597">
    <property type="entry name" value="GELSOLIN"/>
</dbReference>
<evidence type="ECO:0000256" key="1">
    <source>
        <dbReference type="SAM" id="Coils"/>
    </source>
</evidence>
<dbReference type="SUPFAM" id="SSF82754">
    <property type="entry name" value="C-terminal, gelsolin-like domain of Sec23/24"/>
    <property type="match status" value="1"/>
</dbReference>